<dbReference type="PANTHER" id="PTHR43777">
    <property type="entry name" value="MOLYBDENUM COFACTOR CYTIDYLYLTRANSFERASE"/>
    <property type="match status" value="1"/>
</dbReference>
<proteinExistence type="predicted"/>
<protein>
    <submittedName>
        <fullName evidence="3">Nucleotidyltransferase family protein</fullName>
    </submittedName>
</protein>
<dbReference type="InterPro" id="IPR029044">
    <property type="entry name" value="Nucleotide-diphossugar_trans"/>
</dbReference>
<dbReference type="Pfam" id="PF12804">
    <property type="entry name" value="NTP_transf_3"/>
    <property type="match status" value="1"/>
</dbReference>
<dbReference type="EMBL" id="JAJVKT010000016">
    <property type="protein sequence ID" value="MCE7509658.1"/>
    <property type="molecule type" value="Genomic_DNA"/>
</dbReference>
<dbReference type="Proteomes" id="UP001107961">
    <property type="component" value="Unassembled WGS sequence"/>
</dbReference>
<accession>A0A9Q3W5P8</accession>
<evidence type="ECO:0000313" key="4">
    <source>
        <dbReference type="Proteomes" id="UP001107961"/>
    </source>
</evidence>
<name>A0A9Q3W5P8_9GAMM</name>
<evidence type="ECO:0000313" key="3">
    <source>
        <dbReference type="EMBL" id="MCE7509658.1"/>
    </source>
</evidence>
<dbReference type="AlphaFoldDB" id="A0A9Q3W5P8"/>
<keyword evidence="1" id="KW-0460">Magnesium</keyword>
<gene>
    <name evidence="3" type="ORF">LZG35_13515</name>
</gene>
<evidence type="ECO:0000256" key="1">
    <source>
        <dbReference type="ARBA" id="ARBA00022842"/>
    </source>
</evidence>
<comment type="caution">
    <text evidence="3">The sequence shown here is derived from an EMBL/GenBank/DDBJ whole genome shotgun (WGS) entry which is preliminary data.</text>
</comment>
<keyword evidence="4" id="KW-1185">Reference proteome</keyword>
<dbReference type="RefSeq" id="WP_055098988.1">
    <property type="nucleotide sequence ID" value="NZ_CZHF01000013.1"/>
</dbReference>
<organism evidence="3 4">
    <name type="scientific">Alloalcanivorax xenomutans</name>
    <dbReference type="NCBI Taxonomy" id="1094342"/>
    <lineage>
        <taxon>Bacteria</taxon>
        <taxon>Pseudomonadati</taxon>
        <taxon>Pseudomonadota</taxon>
        <taxon>Gammaproteobacteria</taxon>
        <taxon>Oceanospirillales</taxon>
        <taxon>Alcanivoracaceae</taxon>
        <taxon>Alloalcanivorax</taxon>
    </lineage>
</organism>
<evidence type="ECO:0000259" key="2">
    <source>
        <dbReference type="Pfam" id="PF12804"/>
    </source>
</evidence>
<dbReference type="SUPFAM" id="SSF53448">
    <property type="entry name" value="Nucleotide-diphospho-sugar transferases"/>
    <property type="match status" value="1"/>
</dbReference>
<dbReference type="Gene3D" id="3.90.550.10">
    <property type="entry name" value="Spore Coat Polysaccharide Biosynthesis Protein SpsA, Chain A"/>
    <property type="match status" value="1"/>
</dbReference>
<dbReference type="InterPro" id="IPR025877">
    <property type="entry name" value="MobA-like_NTP_Trfase"/>
</dbReference>
<dbReference type="CDD" id="cd04182">
    <property type="entry name" value="GT_2_like_f"/>
    <property type="match status" value="1"/>
</dbReference>
<feature type="domain" description="MobA-like NTP transferase" evidence="2">
    <location>
        <begin position="4"/>
        <end position="168"/>
    </location>
</feature>
<sequence length="200" mass="20904">MVAGLLLAAGEARRMGPGGQHKLLAEFDGCALVRRSAQTLLSSRLHPVIVVTGHQHSRIGSALLGLEVEQQFNPAYGTGIGSSLARGFSHPAITKADGILVMLADMPAINPGHIDQLVQTFRQQGGNVLARASCNGQRGNPVIIPKALYGAMRHLSGDSGARSLIERSELPIVDVETGPAALLDVDTPEAVIRAGGVLKN</sequence>
<dbReference type="PANTHER" id="PTHR43777:SF1">
    <property type="entry name" value="MOLYBDENUM COFACTOR CYTIDYLYLTRANSFERASE"/>
    <property type="match status" value="1"/>
</dbReference>
<reference evidence="3" key="1">
    <citation type="submission" date="2022-01" db="EMBL/GenBank/DDBJ databases">
        <authorList>
            <person name="Karlyshev A.V."/>
            <person name="Jaspars M."/>
        </authorList>
    </citation>
    <scope>NUCLEOTIDE SEQUENCE</scope>
    <source>
        <strain evidence="3">AGSA3-2</strain>
    </source>
</reference>
<dbReference type="GO" id="GO:0016779">
    <property type="term" value="F:nucleotidyltransferase activity"/>
    <property type="evidence" value="ECO:0007669"/>
    <property type="project" value="UniProtKB-ARBA"/>
</dbReference>